<dbReference type="SMART" id="SM00388">
    <property type="entry name" value="HisKA"/>
    <property type="match status" value="1"/>
</dbReference>
<reference evidence="11 12" key="1">
    <citation type="submission" date="2020-05" db="EMBL/GenBank/DDBJ databases">
        <title>Ramlibacter rhizophilus sp. nov., isolated from rhizosphere soil of national flower Mugunghwa from South Korea.</title>
        <authorList>
            <person name="Zheng-Fei Y."/>
            <person name="Huan T."/>
        </authorList>
    </citation>
    <scope>NUCLEOTIDE SEQUENCE [LARGE SCALE GENOMIC DNA]</scope>
    <source>
        <strain evidence="11 12">H242</strain>
    </source>
</reference>
<keyword evidence="4" id="KW-0808">Transferase</keyword>
<dbReference type="SUPFAM" id="SSF52172">
    <property type="entry name" value="CheY-like"/>
    <property type="match status" value="1"/>
</dbReference>
<keyword evidence="12" id="KW-1185">Reference proteome</keyword>
<dbReference type="Gene3D" id="3.40.50.2300">
    <property type="match status" value="1"/>
</dbReference>
<protein>
    <recommendedName>
        <fullName evidence="2">histidine kinase</fullName>
        <ecNumber evidence="2">2.7.13.3</ecNumber>
    </recommendedName>
</protein>
<dbReference type="EMBL" id="CP053418">
    <property type="protein sequence ID" value="QJW84546.1"/>
    <property type="molecule type" value="Genomic_DNA"/>
</dbReference>
<proteinExistence type="predicted"/>
<dbReference type="InterPro" id="IPR011006">
    <property type="entry name" value="CheY-like_superfamily"/>
</dbReference>
<dbReference type="InterPro" id="IPR005467">
    <property type="entry name" value="His_kinase_dom"/>
</dbReference>
<evidence type="ECO:0000259" key="10">
    <source>
        <dbReference type="PROSITE" id="PS50113"/>
    </source>
</evidence>
<feature type="modified residue" description="4-aspartylphosphate" evidence="6">
    <location>
        <position position="422"/>
    </location>
</feature>
<dbReference type="PANTHER" id="PTHR43047">
    <property type="entry name" value="TWO-COMPONENT HISTIDINE PROTEIN KINASE"/>
    <property type="match status" value="1"/>
</dbReference>
<dbReference type="SMART" id="SM00448">
    <property type="entry name" value="REC"/>
    <property type="match status" value="1"/>
</dbReference>
<dbReference type="Pfam" id="PF02518">
    <property type="entry name" value="HATPase_c"/>
    <property type="match status" value="1"/>
</dbReference>
<evidence type="ECO:0000256" key="3">
    <source>
        <dbReference type="ARBA" id="ARBA00022553"/>
    </source>
</evidence>
<feature type="domain" description="PAC" evidence="10">
    <location>
        <begin position="64"/>
        <end position="116"/>
    </location>
</feature>
<dbReference type="InterPro" id="IPR035965">
    <property type="entry name" value="PAS-like_dom_sf"/>
</dbReference>
<dbReference type="InterPro" id="IPR001789">
    <property type="entry name" value="Sig_transdc_resp-reg_receiver"/>
</dbReference>
<dbReference type="InterPro" id="IPR000014">
    <property type="entry name" value="PAS"/>
</dbReference>
<evidence type="ECO:0000259" key="9">
    <source>
        <dbReference type="PROSITE" id="PS50112"/>
    </source>
</evidence>
<keyword evidence="5" id="KW-0418">Kinase</keyword>
<dbReference type="SMART" id="SM00387">
    <property type="entry name" value="HATPase_c"/>
    <property type="match status" value="1"/>
</dbReference>
<dbReference type="Gene3D" id="1.10.287.130">
    <property type="match status" value="1"/>
</dbReference>
<keyword evidence="3 6" id="KW-0597">Phosphoprotein</keyword>
<dbReference type="InterPro" id="IPR004358">
    <property type="entry name" value="Sig_transdc_His_kin-like_C"/>
</dbReference>
<dbReference type="EC" id="2.7.13.3" evidence="2"/>
<feature type="domain" description="Response regulatory" evidence="8">
    <location>
        <begin position="373"/>
        <end position="484"/>
    </location>
</feature>
<dbReference type="InterPro" id="IPR003661">
    <property type="entry name" value="HisK_dim/P_dom"/>
</dbReference>
<dbReference type="InterPro" id="IPR013767">
    <property type="entry name" value="PAS_fold"/>
</dbReference>
<dbReference type="Gene3D" id="3.30.565.10">
    <property type="entry name" value="Histidine kinase-like ATPase, C-terminal domain"/>
    <property type="match status" value="1"/>
</dbReference>
<dbReference type="NCBIfam" id="TIGR00229">
    <property type="entry name" value="sensory_box"/>
    <property type="match status" value="1"/>
</dbReference>
<name>A0ABX6P600_9BURK</name>
<evidence type="ECO:0000256" key="5">
    <source>
        <dbReference type="ARBA" id="ARBA00022777"/>
    </source>
</evidence>
<evidence type="ECO:0000256" key="6">
    <source>
        <dbReference type="PROSITE-ProRule" id="PRU00169"/>
    </source>
</evidence>
<dbReference type="CDD" id="cd16922">
    <property type="entry name" value="HATPase_EvgS-ArcB-TorS-like"/>
    <property type="match status" value="1"/>
</dbReference>
<dbReference type="Proteomes" id="UP000500826">
    <property type="component" value="Chromosome"/>
</dbReference>
<dbReference type="InterPro" id="IPR036097">
    <property type="entry name" value="HisK_dim/P_sf"/>
</dbReference>
<dbReference type="SUPFAM" id="SSF55785">
    <property type="entry name" value="PYP-like sensor domain (PAS domain)"/>
    <property type="match status" value="1"/>
</dbReference>
<dbReference type="SMART" id="SM00091">
    <property type="entry name" value="PAS"/>
    <property type="match status" value="1"/>
</dbReference>
<dbReference type="Pfam" id="PF00072">
    <property type="entry name" value="Response_reg"/>
    <property type="match status" value="1"/>
</dbReference>
<dbReference type="Gene3D" id="3.30.450.20">
    <property type="entry name" value="PAS domain"/>
    <property type="match status" value="1"/>
</dbReference>
<evidence type="ECO:0000256" key="2">
    <source>
        <dbReference type="ARBA" id="ARBA00012438"/>
    </source>
</evidence>
<evidence type="ECO:0000256" key="1">
    <source>
        <dbReference type="ARBA" id="ARBA00000085"/>
    </source>
</evidence>
<accession>A0ABX6P600</accession>
<feature type="domain" description="Histidine kinase" evidence="7">
    <location>
        <begin position="134"/>
        <end position="352"/>
    </location>
</feature>
<dbReference type="PROSITE" id="PS50112">
    <property type="entry name" value="PAS"/>
    <property type="match status" value="1"/>
</dbReference>
<gene>
    <name evidence="11" type="ORF">HK414_15190</name>
</gene>
<reference evidence="11 12" key="2">
    <citation type="submission" date="2020-05" db="EMBL/GenBank/DDBJ databases">
        <authorList>
            <person name="Khan S.A."/>
            <person name="Jeon C.O."/>
            <person name="Chun B.H."/>
        </authorList>
    </citation>
    <scope>NUCLEOTIDE SEQUENCE [LARGE SCALE GENOMIC DNA]</scope>
    <source>
        <strain evidence="11 12">H242</strain>
    </source>
</reference>
<dbReference type="SUPFAM" id="SSF55874">
    <property type="entry name" value="ATPase domain of HSP90 chaperone/DNA topoisomerase II/histidine kinase"/>
    <property type="match status" value="1"/>
</dbReference>
<dbReference type="PROSITE" id="PS50110">
    <property type="entry name" value="RESPONSE_REGULATORY"/>
    <property type="match status" value="1"/>
</dbReference>
<sequence length="491" mass="52714">MRDYAVILLDDAGRVQFWNRAAGSIFGYDSQEIVGRSASVLFPGPDPDAALQAELREARSRGKAGDNCWMVARDGRRLWAEGAVTALEDENGRPGGFCKLVHDATEAYLASETLRAAKEEADRANRSKDRFLAVLSHELRTPLAPITTAVHILERTARVEDRHRDLLPMIRRNVALEARLIDDLLDLTAISSGKVSLHRESVDMHQLARAVAAMVDDAVQEKQVRLELRLEAECPWVNADQARMQQVLWNIIRNAVKFTPQGGRVTVHTSSSDGRFALSCTDTGIGIAADALPRIFSPFEQADAEVSRTYGGLGLGLAIAHGLMTQHGGEIRADSEGRGRGSTFTIAMPCEASASAPSMVAAPGETAGGGRKRVLLVEDNEDAALALAMCLEEYGYVVEHVGTCADALRVANDGDFDAVLTDLGLPDGSGIDVGRALSGRLPVLALSGYGQEQDRLESRRAGFAAHLVKPADPAEVHARLSQVLSGPAVAT</sequence>
<dbReference type="PROSITE" id="PS50109">
    <property type="entry name" value="HIS_KIN"/>
    <property type="match status" value="1"/>
</dbReference>
<dbReference type="Pfam" id="PF00989">
    <property type="entry name" value="PAS"/>
    <property type="match status" value="1"/>
</dbReference>
<evidence type="ECO:0000313" key="12">
    <source>
        <dbReference type="Proteomes" id="UP000500826"/>
    </source>
</evidence>
<dbReference type="InterPro" id="IPR000700">
    <property type="entry name" value="PAS-assoc_C"/>
</dbReference>
<feature type="domain" description="PAS" evidence="9">
    <location>
        <begin position="6"/>
        <end position="62"/>
    </location>
</feature>
<dbReference type="PROSITE" id="PS50113">
    <property type="entry name" value="PAC"/>
    <property type="match status" value="1"/>
</dbReference>
<dbReference type="PANTHER" id="PTHR43047:SF72">
    <property type="entry name" value="OSMOSENSING HISTIDINE PROTEIN KINASE SLN1"/>
    <property type="match status" value="1"/>
</dbReference>
<dbReference type="InterPro" id="IPR036890">
    <property type="entry name" value="HATPase_C_sf"/>
</dbReference>
<dbReference type="SUPFAM" id="SSF47384">
    <property type="entry name" value="Homodimeric domain of signal transducing histidine kinase"/>
    <property type="match status" value="1"/>
</dbReference>
<dbReference type="Pfam" id="PF00512">
    <property type="entry name" value="HisKA"/>
    <property type="match status" value="1"/>
</dbReference>
<dbReference type="PRINTS" id="PR00344">
    <property type="entry name" value="BCTRLSENSOR"/>
</dbReference>
<organism evidence="11 12">
    <name type="scientific">Ramlibacter terrae</name>
    <dbReference type="NCBI Taxonomy" id="2732511"/>
    <lineage>
        <taxon>Bacteria</taxon>
        <taxon>Pseudomonadati</taxon>
        <taxon>Pseudomonadota</taxon>
        <taxon>Betaproteobacteria</taxon>
        <taxon>Burkholderiales</taxon>
        <taxon>Comamonadaceae</taxon>
        <taxon>Ramlibacter</taxon>
    </lineage>
</organism>
<comment type="catalytic activity">
    <reaction evidence="1">
        <text>ATP + protein L-histidine = ADP + protein N-phospho-L-histidine.</text>
        <dbReference type="EC" id="2.7.13.3"/>
    </reaction>
</comment>
<evidence type="ECO:0000313" key="11">
    <source>
        <dbReference type="EMBL" id="QJW84546.1"/>
    </source>
</evidence>
<evidence type="ECO:0000259" key="8">
    <source>
        <dbReference type="PROSITE" id="PS50110"/>
    </source>
</evidence>
<evidence type="ECO:0000259" key="7">
    <source>
        <dbReference type="PROSITE" id="PS50109"/>
    </source>
</evidence>
<dbReference type="CDD" id="cd00130">
    <property type="entry name" value="PAS"/>
    <property type="match status" value="1"/>
</dbReference>
<evidence type="ECO:0000256" key="4">
    <source>
        <dbReference type="ARBA" id="ARBA00022679"/>
    </source>
</evidence>
<dbReference type="CDD" id="cd00082">
    <property type="entry name" value="HisKA"/>
    <property type="match status" value="1"/>
</dbReference>
<dbReference type="InterPro" id="IPR003594">
    <property type="entry name" value="HATPase_dom"/>
</dbReference>